<accession>A0A9X1SAQ6</accession>
<evidence type="ECO:0000313" key="2">
    <source>
        <dbReference type="EMBL" id="MCC3273776.1"/>
    </source>
</evidence>
<feature type="transmembrane region" description="Helical" evidence="1">
    <location>
        <begin position="22"/>
        <end position="47"/>
    </location>
</feature>
<evidence type="ECO:0000313" key="3">
    <source>
        <dbReference type="EMBL" id="UON91222.1"/>
    </source>
</evidence>
<keyword evidence="1" id="KW-1133">Transmembrane helix</keyword>
<keyword evidence="4" id="KW-1185">Reference proteome</keyword>
<dbReference type="EMBL" id="JAJFZT010000009">
    <property type="protein sequence ID" value="MCC3273776.1"/>
    <property type="molecule type" value="Genomic_DNA"/>
</dbReference>
<organism evidence="2 5">
    <name type="scientific">Arthrobacter zhangbolii</name>
    <dbReference type="NCBI Taxonomy" id="2886936"/>
    <lineage>
        <taxon>Bacteria</taxon>
        <taxon>Bacillati</taxon>
        <taxon>Actinomycetota</taxon>
        <taxon>Actinomycetes</taxon>
        <taxon>Micrococcales</taxon>
        <taxon>Micrococcaceae</taxon>
        <taxon>Arthrobacter</taxon>
    </lineage>
</organism>
<dbReference type="EMBL" id="CP094984">
    <property type="protein sequence ID" value="UON91222.1"/>
    <property type="molecule type" value="Genomic_DNA"/>
</dbReference>
<dbReference type="Proteomes" id="UP001155145">
    <property type="component" value="Unassembled WGS sequence"/>
</dbReference>
<dbReference type="AlphaFoldDB" id="A0A9X1SAQ6"/>
<dbReference type="RefSeq" id="WP_227903443.1">
    <property type="nucleotide sequence ID" value="NZ_CP094984.1"/>
</dbReference>
<gene>
    <name evidence="2" type="ORF">LJ755_13685</name>
    <name evidence="3" type="ORF">MUK71_11465</name>
</gene>
<evidence type="ECO:0000256" key="1">
    <source>
        <dbReference type="SAM" id="Phobius"/>
    </source>
</evidence>
<keyword evidence="1" id="KW-0472">Membrane</keyword>
<evidence type="ECO:0000313" key="5">
    <source>
        <dbReference type="Proteomes" id="UP001155145"/>
    </source>
</evidence>
<feature type="transmembrane region" description="Helical" evidence="1">
    <location>
        <begin position="92"/>
        <end position="117"/>
    </location>
</feature>
<name>A0A9X1SAQ6_9MICC</name>
<protein>
    <submittedName>
        <fullName evidence="2">Uncharacterized protein</fullName>
    </submittedName>
</protein>
<proteinExistence type="predicted"/>
<feature type="transmembrane region" description="Helical" evidence="1">
    <location>
        <begin position="53"/>
        <end position="80"/>
    </location>
</feature>
<evidence type="ECO:0000313" key="4">
    <source>
        <dbReference type="Proteomes" id="UP000829758"/>
    </source>
</evidence>
<reference evidence="2" key="1">
    <citation type="submission" date="2021-10" db="EMBL/GenBank/DDBJ databases">
        <title>Novel species in genus Arthrobacter.</title>
        <authorList>
            <person name="Liu Y."/>
        </authorList>
    </citation>
    <scope>NUCLEOTIDE SEQUENCE</scope>
    <source>
        <strain evidence="2">Zg-Y462</strain>
        <strain evidence="4">zg-Y462</strain>
    </source>
</reference>
<dbReference type="Proteomes" id="UP000829758">
    <property type="component" value="Chromosome"/>
</dbReference>
<keyword evidence="1" id="KW-0812">Transmembrane</keyword>
<sequence length="119" mass="13066">MSGTFWEAQPDAAEEVSVRKPAWTWVVAAVDLLIVLAVLPVVILVVVPFFLAFYLYLATVLVWLAPVLVGANIALFAWAFRRKAPGMTALSILSVLFVLVSWILLIAWQAPVVILGFTL</sequence>